<keyword evidence="3" id="KW-1003">Cell membrane</keyword>
<evidence type="ECO:0000256" key="1">
    <source>
        <dbReference type="ARBA" id="ARBA00004651"/>
    </source>
</evidence>
<comment type="subcellular location">
    <subcellularLocation>
        <location evidence="1">Cell membrane</location>
        <topology evidence="1">Multi-pass membrane protein</topology>
    </subcellularLocation>
</comment>
<evidence type="ECO:0000256" key="8">
    <source>
        <dbReference type="SAM" id="MobiDB-lite"/>
    </source>
</evidence>
<comment type="similarity">
    <text evidence="2">Belongs to the organo anion transporter (TC 2.A.60) family.</text>
</comment>
<dbReference type="GO" id="GO:0016323">
    <property type="term" value="C:basolateral plasma membrane"/>
    <property type="evidence" value="ECO:0007669"/>
    <property type="project" value="TreeGrafter"/>
</dbReference>
<feature type="compositionally biased region" description="Acidic residues" evidence="8">
    <location>
        <begin position="52"/>
        <end position="66"/>
    </location>
</feature>
<feature type="compositionally biased region" description="Low complexity" evidence="8">
    <location>
        <begin position="1187"/>
        <end position="1210"/>
    </location>
</feature>
<evidence type="ECO:0000256" key="3">
    <source>
        <dbReference type="ARBA" id="ARBA00022475"/>
    </source>
</evidence>
<feature type="region of interest" description="Disordered" evidence="8">
    <location>
        <begin position="51"/>
        <end position="71"/>
    </location>
</feature>
<evidence type="ECO:0000256" key="5">
    <source>
        <dbReference type="ARBA" id="ARBA00022989"/>
    </source>
</evidence>
<dbReference type="Gene3D" id="1.20.1250.20">
    <property type="entry name" value="MFS general substrate transporter like domains"/>
    <property type="match status" value="1"/>
</dbReference>
<dbReference type="PANTHER" id="PTHR11388">
    <property type="entry name" value="ORGANIC ANION TRANSPORTER"/>
    <property type="match status" value="1"/>
</dbReference>
<dbReference type="CDD" id="cd17404">
    <property type="entry name" value="MFS_SLCO5_OATP5"/>
    <property type="match status" value="1"/>
</dbReference>
<feature type="transmembrane region" description="Helical" evidence="9">
    <location>
        <begin position="147"/>
        <end position="167"/>
    </location>
</feature>
<keyword evidence="7" id="KW-1015">Disulfide bond</keyword>
<dbReference type="InterPro" id="IPR036058">
    <property type="entry name" value="Kazal_dom_sf"/>
</dbReference>
<evidence type="ECO:0000256" key="7">
    <source>
        <dbReference type="ARBA" id="ARBA00023157"/>
    </source>
</evidence>
<feature type="region of interest" description="Disordered" evidence="8">
    <location>
        <begin position="840"/>
        <end position="863"/>
    </location>
</feature>
<sequence length="1210" mass="129782">LHGVKISVGSWLFLGKAKMTTSSATTDTQQRNKGHRRNESMYAMTGLYSEAQTDDSSADIPQDTESESLPMSVNTATTTATTATCGTASATTDTVIKCHSRQPSASVMMDREKPLPNVLLINDDFMRDCGILSCRPSAVQQFARIKVFVLLLSILVTLQQALSSGYINSVITTIEKRFEIPSSLSGLIASSYEIGNVITVIFVSYLGSRRHIPVWIGIGAVIMGIGSLVFMVPHFTGEPNPGITIDNKTSDNICRLVSVREQDMGLGRLSNSLSNPPLTSHNLRGDNCLKSKSSTFGPVILFVIAQILLGGGGSPLFTLGTTYVDDHVRKESSSMYIGAMYSMAAFGPVLGFLLGAYLLSFHMDSFSGSDINIDIPQSMWRLVTNPVYIVTCLGACMELMIVSGFVVFLPKYLETQFSLGKSQASVFTGSIAVPGACIGIFIGGCILKRFQLKPKGAVQFVLISNLVCLSCYGLLFFLGCENLKMAGTTIPYYNSSGSAHNIEPFQVNLTAACNFGCECHMYDVEPVCGNNGLTYFSPCHAGCTAFSSSSNYTNCACEYHAVSHIYHPLYNHPFFVRPRSFLSGVQANVTNNVYRGAEGAQAQALNAHENFAEVTVIPVATAGVCNTPCRTIYPFLILLFFMTFVVASTQMPLLMIVLRSVSEEERSFALGMQFVIFRLFGYIPAPIVFGNLIDSSCLLWKSTCGEKGGRCLIYDIEKFRYKYVAIFEEKSTLDDNAVIPFNGECISGDALAENNKRILIASRHQRNDSKTIQLEYRYDDGGAHQPYRLPPPAAAAAAAARKHYRSNSCDIKIQRSNSATNREVDGHDWKLKRFMRHHTRNNSHDYNNDHQRHGGTSSASGGHLGRWIALQHNNNAEHPPLPSGGGASNIRYILNHLKPGSGTGPEHVKLGYSSSCSGGAGVGGQKKKRHTRNYSYGQEFSFLPNNVIIRLDNDIANKFLSSTGCASVGGGVGGSSRKSSFSHDVAVVLKNNASVVGGGVVVGGAAKLNNMKLNQHSSDLTEELECKYGKGHSRNNSRDLNLLNLAPANLTGAGVGGPSNVSNLEQACERPLVGSGGILGGIKSLIEDSNSILRHRRTNSKDLKYGGYQPCSGEPIGVTGASASALVRKLSATSGGGLPQGDPHETLVGRGSMPIGGAATDVIAGQPESLQLLLDKNAVLPEEPACSSPSSPSSASSSNSSPSSSSSTNV</sequence>
<feature type="transmembrane region" description="Helical" evidence="9">
    <location>
        <begin position="632"/>
        <end position="658"/>
    </location>
</feature>
<dbReference type="EnsemblMetazoa" id="AATE010528-RA">
    <property type="protein sequence ID" value="AATE010528-PA.1"/>
    <property type="gene ID" value="AATE010528"/>
</dbReference>
<dbReference type="Pfam" id="PF03137">
    <property type="entry name" value="OATP"/>
    <property type="match status" value="2"/>
</dbReference>
<dbReference type="InterPro" id="IPR036259">
    <property type="entry name" value="MFS_trans_sf"/>
</dbReference>
<reference evidence="10" key="1">
    <citation type="submission" date="2022-08" db="UniProtKB">
        <authorList>
            <consortium name="EnsemblMetazoa"/>
        </authorList>
    </citation>
    <scope>IDENTIFICATION</scope>
    <source>
        <strain evidence="10">EBRO</strain>
    </source>
</reference>
<organism evidence="10">
    <name type="scientific">Anopheles atroparvus</name>
    <name type="common">European mosquito</name>
    <dbReference type="NCBI Taxonomy" id="41427"/>
    <lineage>
        <taxon>Eukaryota</taxon>
        <taxon>Metazoa</taxon>
        <taxon>Ecdysozoa</taxon>
        <taxon>Arthropoda</taxon>
        <taxon>Hexapoda</taxon>
        <taxon>Insecta</taxon>
        <taxon>Pterygota</taxon>
        <taxon>Neoptera</taxon>
        <taxon>Endopterygota</taxon>
        <taxon>Diptera</taxon>
        <taxon>Nematocera</taxon>
        <taxon>Culicoidea</taxon>
        <taxon>Culicidae</taxon>
        <taxon>Anophelinae</taxon>
        <taxon>Anopheles</taxon>
    </lineage>
</organism>
<dbReference type="PROSITE" id="PS51465">
    <property type="entry name" value="KAZAL_2"/>
    <property type="match status" value="1"/>
</dbReference>
<evidence type="ECO:0000313" key="10">
    <source>
        <dbReference type="EnsemblMetazoa" id="AATE010528-PA.1"/>
    </source>
</evidence>
<keyword evidence="6 9" id="KW-0472">Membrane</keyword>
<dbReference type="GO" id="GO:0015347">
    <property type="term" value="F:sodium-independent organic anion transmembrane transporter activity"/>
    <property type="evidence" value="ECO:0007669"/>
    <property type="project" value="TreeGrafter"/>
</dbReference>
<feature type="compositionally biased region" description="Basic and acidic residues" evidence="8">
    <location>
        <begin position="842"/>
        <end position="852"/>
    </location>
</feature>
<evidence type="ECO:0000256" key="6">
    <source>
        <dbReference type="ARBA" id="ARBA00023136"/>
    </source>
</evidence>
<feature type="region of interest" description="Disordered" evidence="8">
    <location>
        <begin position="1181"/>
        <end position="1210"/>
    </location>
</feature>
<dbReference type="GO" id="GO:0043252">
    <property type="term" value="P:sodium-independent organic anion transport"/>
    <property type="evidence" value="ECO:0007669"/>
    <property type="project" value="TreeGrafter"/>
</dbReference>
<evidence type="ECO:0000256" key="2">
    <source>
        <dbReference type="ARBA" id="ARBA00009657"/>
    </source>
</evidence>
<dbReference type="SUPFAM" id="SSF100895">
    <property type="entry name" value="Kazal-type serine protease inhibitors"/>
    <property type="match status" value="1"/>
</dbReference>
<dbReference type="InterPro" id="IPR004156">
    <property type="entry name" value="OATP"/>
</dbReference>
<keyword evidence="4 9" id="KW-0812">Transmembrane</keyword>
<dbReference type="InterPro" id="IPR002350">
    <property type="entry name" value="Kazal_dom"/>
</dbReference>
<dbReference type="PANTHER" id="PTHR11388:SF142">
    <property type="entry name" value="SOLUTE CARRIER ORGANIC ANION TRANSPORTER FAMILY MEMBER 5A1"/>
    <property type="match status" value="1"/>
</dbReference>
<feature type="region of interest" description="Disordered" evidence="8">
    <location>
        <begin position="1133"/>
        <end position="1153"/>
    </location>
</feature>
<feature type="region of interest" description="Disordered" evidence="8">
    <location>
        <begin position="20"/>
        <end position="39"/>
    </location>
</feature>
<feature type="transmembrane region" description="Helical" evidence="9">
    <location>
        <begin position="187"/>
        <end position="207"/>
    </location>
</feature>
<dbReference type="VEuPathDB" id="VectorBase:AATE010528"/>
<feature type="transmembrane region" description="Helical" evidence="9">
    <location>
        <begin position="214"/>
        <end position="232"/>
    </location>
</feature>
<accession>A0A182J384</accession>
<feature type="transmembrane region" description="Helical" evidence="9">
    <location>
        <begin position="299"/>
        <end position="324"/>
    </location>
</feature>
<feature type="transmembrane region" description="Helical" evidence="9">
    <location>
        <begin position="336"/>
        <end position="359"/>
    </location>
</feature>
<evidence type="ECO:0000256" key="4">
    <source>
        <dbReference type="ARBA" id="ARBA00022692"/>
    </source>
</evidence>
<keyword evidence="5 9" id="KW-1133">Transmembrane helix</keyword>
<dbReference type="AlphaFoldDB" id="A0A182J384"/>
<dbReference type="SUPFAM" id="SSF103473">
    <property type="entry name" value="MFS general substrate transporter"/>
    <property type="match status" value="2"/>
</dbReference>
<evidence type="ECO:0000256" key="9">
    <source>
        <dbReference type="SAM" id="Phobius"/>
    </source>
</evidence>
<dbReference type="Pfam" id="PF07648">
    <property type="entry name" value="Kazal_2"/>
    <property type="match status" value="1"/>
</dbReference>
<name>A0A182J384_ANOAO</name>
<protein>
    <submittedName>
        <fullName evidence="10">Uncharacterized protein</fullName>
    </submittedName>
</protein>
<dbReference type="STRING" id="41427.A0A182J384"/>
<feature type="transmembrane region" description="Helical" evidence="9">
    <location>
        <begin position="457"/>
        <end position="478"/>
    </location>
</feature>
<feature type="transmembrane region" description="Helical" evidence="9">
    <location>
        <begin position="387"/>
        <end position="409"/>
    </location>
</feature>
<feature type="compositionally biased region" description="Polar residues" evidence="8">
    <location>
        <begin position="20"/>
        <end position="31"/>
    </location>
</feature>
<proteinExistence type="inferred from homology"/>